<proteinExistence type="predicted"/>
<organism evidence="1 2">
    <name type="scientific">Zoogloea dura</name>
    <dbReference type="NCBI Taxonomy" id="2728840"/>
    <lineage>
        <taxon>Bacteria</taxon>
        <taxon>Pseudomonadati</taxon>
        <taxon>Pseudomonadota</taxon>
        <taxon>Betaproteobacteria</taxon>
        <taxon>Rhodocyclales</taxon>
        <taxon>Zoogloeaceae</taxon>
        <taxon>Zoogloea</taxon>
    </lineage>
</organism>
<dbReference type="InterPro" id="IPR008497">
    <property type="entry name" value="DUF779"/>
</dbReference>
<gene>
    <name evidence="1" type="ORF">HHL15_15960</name>
</gene>
<dbReference type="EMBL" id="JABBGA010000013">
    <property type="protein sequence ID" value="NML27248.1"/>
    <property type="molecule type" value="Genomic_DNA"/>
</dbReference>
<comment type="caution">
    <text evidence="1">The sequence shown here is derived from an EMBL/GenBank/DDBJ whole genome shotgun (WGS) entry which is preliminary data.</text>
</comment>
<dbReference type="PROSITE" id="PS51257">
    <property type="entry name" value="PROKAR_LIPOPROTEIN"/>
    <property type="match status" value="1"/>
</dbReference>
<dbReference type="RefSeq" id="WP_169146779.1">
    <property type="nucleotide sequence ID" value="NZ_JABBGA010000013.1"/>
</dbReference>
<evidence type="ECO:0000313" key="2">
    <source>
        <dbReference type="Proteomes" id="UP000580043"/>
    </source>
</evidence>
<evidence type="ECO:0000313" key="1">
    <source>
        <dbReference type="EMBL" id="NML27248.1"/>
    </source>
</evidence>
<protein>
    <submittedName>
        <fullName evidence="1">DUF779 domain-containing protein</fullName>
    </submittedName>
</protein>
<reference evidence="1 2" key="1">
    <citation type="submission" date="2020-04" db="EMBL/GenBank/DDBJ databases">
        <title>Zoogloea sp. G-4-1-14 isolated from soil.</title>
        <authorList>
            <person name="Dahal R.H."/>
        </authorList>
    </citation>
    <scope>NUCLEOTIDE SEQUENCE [LARGE SCALE GENOMIC DNA]</scope>
    <source>
        <strain evidence="1 2">G-4-1-14</strain>
    </source>
</reference>
<sequence length="123" mass="13282">MTERIVATDSALQFIDELRAEFGPLMFLLSGGCCDGSVPNCYKVGEVIPGQTMLLIGQVGGADFYLGHQEFQYYENCQLILDTKPGNGGDFSLDCGRGRAFVTESRLLSDEERAGLPPVQPGA</sequence>
<dbReference type="Pfam" id="PF05610">
    <property type="entry name" value="DUF779"/>
    <property type="match status" value="1"/>
</dbReference>
<dbReference type="AlphaFoldDB" id="A0A848G4T7"/>
<dbReference type="Proteomes" id="UP000580043">
    <property type="component" value="Unassembled WGS sequence"/>
</dbReference>
<keyword evidence="2" id="KW-1185">Reference proteome</keyword>
<accession>A0A848G4T7</accession>
<name>A0A848G4T7_9RHOO</name>
<dbReference type="PIRSF" id="PIRSF009151">
    <property type="entry name" value="DUF779"/>
    <property type="match status" value="1"/>
</dbReference>